<organism evidence="2 3">
    <name type="scientific">Kibdelosporangium banguiense</name>
    <dbReference type="NCBI Taxonomy" id="1365924"/>
    <lineage>
        <taxon>Bacteria</taxon>
        <taxon>Bacillati</taxon>
        <taxon>Actinomycetota</taxon>
        <taxon>Actinomycetes</taxon>
        <taxon>Pseudonocardiales</taxon>
        <taxon>Pseudonocardiaceae</taxon>
        <taxon>Kibdelosporangium</taxon>
    </lineage>
</organism>
<reference evidence="2 3" key="1">
    <citation type="submission" date="2021-03" db="EMBL/GenBank/DDBJ databases">
        <title>Sequencing the genomes of 1000 actinobacteria strains.</title>
        <authorList>
            <person name="Klenk H.-P."/>
        </authorList>
    </citation>
    <scope>NUCLEOTIDE SEQUENCE [LARGE SCALE GENOMIC DNA]</scope>
    <source>
        <strain evidence="2 3">DSM 46670</strain>
    </source>
</reference>
<dbReference type="InterPro" id="IPR001932">
    <property type="entry name" value="PPM-type_phosphatase-like_dom"/>
</dbReference>
<dbReference type="EC" id="3.1.3.16" evidence="2"/>
<keyword evidence="2" id="KW-0378">Hydrolase</keyword>
<dbReference type="EMBL" id="JAGINW010000001">
    <property type="protein sequence ID" value="MBP2328003.1"/>
    <property type="molecule type" value="Genomic_DNA"/>
</dbReference>
<dbReference type="InterPro" id="IPR036457">
    <property type="entry name" value="PPM-type-like_dom_sf"/>
</dbReference>
<feature type="domain" description="PPM-type phosphatase" evidence="1">
    <location>
        <begin position="6"/>
        <end position="244"/>
    </location>
</feature>
<gene>
    <name evidence="2" type="ORF">JOF56_008388</name>
</gene>
<dbReference type="CDD" id="cd00143">
    <property type="entry name" value="PP2Cc"/>
    <property type="match status" value="1"/>
</dbReference>
<proteinExistence type="predicted"/>
<dbReference type="SMART" id="SM00332">
    <property type="entry name" value="PP2Cc"/>
    <property type="match status" value="1"/>
</dbReference>
<dbReference type="Pfam" id="PF13672">
    <property type="entry name" value="PP2C_2"/>
    <property type="match status" value="1"/>
</dbReference>
<dbReference type="RefSeq" id="WP_209645085.1">
    <property type="nucleotide sequence ID" value="NZ_JAGINW010000001.1"/>
</dbReference>
<evidence type="ECO:0000313" key="3">
    <source>
        <dbReference type="Proteomes" id="UP001519332"/>
    </source>
</evidence>
<evidence type="ECO:0000259" key="1">
    <source>
        <dbReference type="PROSITE" id="PS51746"/>
    </source>
</evidence>
<dbReference type="GO" id="GO:0004722">
    <property type="term" value="F:protein serine/threonine phosphatase activity"/>
    <property type="evidence" value="ECO:0007669"/>
    <property type="project" value="UniProtKB-EC"/>
</dbReference>
<dbReference type="PROSITE" id="PS51746">
    <property type="entry name" value="PPM_2"/>
    <property type="match status" value="1"/>
</dbReference>
<evidence type="ECO:0000313" key="2">
    <source>
        <dbReference type="EMBL" id="MBP2328003.1"/>
    </source>
</evidence>
<comment type="caution">
    <text evidence="2">The sequence shown here is derived from an EMBL/GenBank/DDBJ whole genome shotgun (WGS) entry which is preliminary data.</text>
</comment>
<protein>
    <submittedName>
        <fullName evidence="2">Protein phosphatase</fullName>
        <ecNumber evidence="2">3.1.3.16</ecNumber>
    </submittedName>
</protein>
<accession>A0ABS4TUF2</accession>
<name>A0ABS4TUF2_9PSEU</name>
<dbReference type="SMART" id="SM00331">
    <property type="entry name" value="PP2C_SIG"/>
    <property type="match status" value="1"/>
</dbReference>
<keyword evidence="3" id="KW-1185">Reference proteome</keyword>
<dbReference type="Proteomes" id="UP001519332">
    <property type="component" value="Unassembled WGS sequence"/>
</dbReference>
<dbReference type="SUPFAM" id="SSF81606">
    <property type="entry name" value="PP2C-like"/>
    <property type="match status" value="1"/>
</dbReference>
<dbReference type="Gene3D" id="3.60.40.10">
    <property type="entry name" value="PPM-type phosphatase domain"/>
    <property type="match status" value="1"/>
</dbReference>
<sequence length="249" mass="26252">MTRGLVRGVALTGRGLVRQANEDAVLMFEWISQTPRAQVVEMRSVFAPPLVCAVADGLGGHAAGMLASRLALAHIAAGYPQWTDVDGVAEGLRAVSAKVNAQAGASAETQGMGTTVAGVILQRERVLCFNVGDSRVYQITDGFVEQVSTDDAVLNPAGQSTSVVTQAIGDPPDTPVSAHVVEVPYSGSRTRLLLCTDGITGVLEASHFRKLCRERRLRDLALGLRDASFDDGAPDNLSIVALDVHFTEG</sequence>